<feature type="compositionally biased region" description="Polar residues" evidence="1">
    <location>
        <begin position="126"/>
        <end position="135"/>
    </location>
</feature>
<evidence type="ECO:0000313" key="2">
    <source>
        <dbReference type="EMBL" id="CAG8374691.1"/>
    </source>
</evidence>
<dbReference type="AlphaFoldDB" id="A0A9W4J4T2"/>
<comment type="caution">
    <text evidence="2">The sequence shown here is derived from an EMBL/GenBank/DDBJ whole genome shotgun (WGS) entry which is preliminary data.</text>
</comment>
<sequence length="324" mass="35516">MDQRPFAQGAFPLSFRTTFHLIGDLLHLQLLYAVSYLAQPFAGSAHREFPPLNKAINKIEVNISNVILGVVPLTAYSSARATEREWRLSSGNGALNYGGPALVIPPCPEPVYARDWSSKPQRHHGNIQTENETSLVRSGAIRRTGSSIYDAVQNIKSNTRESLSSMTSSAKAIFHQPGTSKPLSLLPRNLDGAASDEPRETLQPMLPDEPARPMPIQKRFSRKSVFDKPVQISAAARLADHFSDPGPSSGLKVEKMPEAVSKGVVDDADDYTGTVQMNRNRKYHSIESYPGKFPVSDSLEYSSLASAFAVRGRGTTSVRPFSDY</sequence>
<reference evidence="2" key="1">
    <citation type="submission" date="2021-07" db="EMBL/GenBank/DDBJ databases">
        <authorList>
            <person name="Branca A.L. A."/>
        </authorList>
    </citation>
    <scope>NUCLEOTIDE SEQUENCE</scope>
</reference>
<keyword evidence="3" id="KW-1185">Reference proteome</keyword>
<accession>A0A9W4J4T2</accession>
<dbReference type="EMBL" id="CAJVPG010000221">
    <property type="protein sequence ID" value="CAG8374691.1"/>
    <property type="molecule type" value="Genomic_DNA"/>
</dbReference>
<dbReference type="OrthoDB" id="4326871at2759"/>
<gene>
    <name evidence="2" type="ORF">PSALAMII_LOCUS5091</name>
</gene>
<feature type="region of interest" description="Disordered" evidence="1">
    <location>
        <begin position="115"/>
        <end position="135"/>
    </location>
</feature>
<proteinExistence type="predicted"/>
<protein>
    <submittedName>
        <fullName evidence="2">Uncharacterized protein</fullName>
    </submittedName>
</protein>
<evidence type="ECO:0000313" key="3">
    <source>
        <dbReference type="Proteomes" id="UP001152649"/>
    </source>
</evidence>
<name>A0A9W4J4T2_9EURO</name>
<feature type="region of interest" description="Disordered" evidence="1">
    <location>
        <begin position="176"/>
        <end position="214"/>
    </location>
</feature>
<dbReference type="Proteomes" id="UP001152649">
    <property type="component" value="Unassembled WGS sequence"/>
</dbReference>
<evidence type="ECO:0000256" key="1">
    <source>
        <dbReference type="SAM" id="MobiDB-lite"/>
    </source>
</evidence>
<organism evidence="2 3">
    <name type="scientific">Penicillium salamii</name>
    <dbReference type="NCBI Taxonomy" id="1612424"/>
    <lineage>
        <taxon>Eukaryota</taxon>
        <taxon>Fungi</taxon>
        <taxon>Dikarya</taxon>
        <taxon>Ascomycota</taxon>
        <taxon>Pezizomycotina</taxon>
        <taxon>Eurotiomycetes</taxon>
        <taxon>Eurotiomycetidae</taxon>
        <taxon>Eurotiales</taxon>
        <taxon>Aspergillaceae</taxon>
        <taxon>Penicillium</taxon>
    </lineage>
</organism>